<protein>
    <recommendedName>
        <fullName evidence="4">Glycosyl hydrolase family 71</fullName>
    </recommendedName>
</protein>
<dbReference type="EMBL" id="QRHA01000002">
    <property type="protein sequence ID" value="RDV28136.1"/>
    <property type="molecule type" value="Genomic_DNA"/>
</dbReference>
<dbReference type="CDD" id="cd11577">
    <property type="entry name" value="GH71"/>
    <property type="match status" value="1"/>
</dbReference>
<evidence type="ECO:0000256" key="1">
    <source>
        <dbReference type="SAM" id="SignalP"/>
    </source>
</evidence>
<dbReference type="Proteomes" id="UP000256561">
    <property type="component" value="Unassembled WGS sequence"/>
</dbReference>
<dbReference type="AlphaFoldDB" id="A0A3D8MCB4"/>
<dbReference type="InterPro" id="IPR005197">
    <property type="entry name" value="Glyco_hydro_71"/>
</dbReference>
<organism evidence="2 3">
    <name type="scientific">Alteromonas aestuariivivens</name>
    <dbReference type="NCBI Taxonomy" id="1938339"/>
    <lineage>
        <taxon>Bacteria</taxon>
        <taxon>Pseudomonadati</taxon>
        <taxon>Pseudomonadota</taxon>
        <taxon>Gammaproteobacteria</taxon>
        <taxon>Alteromonadales</taxon>
        <taxon>Alteromonadaceae</taxon>
        <taxon>Alteromonas/Salinimonas group</taxon>
        <taxon>Alteromonas</taxon>
    </lineage>
</organism>
<proteinExistence type="predicted"/>
<dbReference type="Gene3D" id="3.20.20.80">
    <property type="entry name" value="Glycosidases"/>
    <property type="match status" value="1"/>
</dbReference>
<accession>A0A3D8MCB4</accession>
<evidence type="ECO:0000313" key="3">
    <source>
        <dbReference type="Proteomes" id="UP000256561"/>
    </source>
</evidence>
<name>A0A3D8MCB4_9ALTE</name>
<keyword evidence="1" id="KW-0732">Signal</keyword>
<reference evidence="3" key="1">
    <citation type="submission" date="2018-08" db="EMBL/GenBank/DDBJ databases">
        <authorList>
            <person name="Zhang J."/>
            <person name="Du Z.-J."/>
        </authorList>
    </citation>
    <scope>NUCLEOTIDE SEQUENCE [LARGE SCALE GENOMIC DNA]</scope>
    <source>
        <strain evidence="3">KCTC 52655</strain>
    </source>
</reference>
<comment type="caution">
    <text evidence="2">The sequence shown here is derived from an EMBL/GenBank/DDBJ whole genome shotgun (WGS) entry which is preliminary data.</text>
</comment>
<dbReference type="OrthoDB" id="976137at2"/>
<gene>
    <name evidence="2" type="ORF">DXV75_04015</name>
</gene>
<keyword evidence="3" id="KW-1185">Reference proteome</keyword>
<evidence type="ECO:0000313" key="2">
    <source>
        <dbReference type="EMBL" id="RDV28136.1"/>
    </source>
</evidence>
<sequence length="700" mass="78137">MCSLVKRTLLSALFSTLPLSFSSAAESSISSFLSFDPVSDSSGAQKESRLVFAHYFPAYSQMMNNMSPGEDYYDLHYLNPYGENSKFLNKGGLLRERPIARVPYNVSGTEWGTADAEFEVRQAAAIGLDGFTVNILSNTGGTWTRAMRIVEAAEKLGNFKIVIMPDMNAQFHPNKEPEAFIPTIRELSKSPAAFRLKDGRLVVAPYLAENFSPTWWKQTLDQLKAEGINVALMPLYQGWVSDLQQFKQQEPEAFQEYVIGVSDWGLRTPSGALNLLDDAGQAHDEGVWWMAPVAPQDARPKRSNFTEAGNSEAYRTLWESAINGGADWVQVITWNDYSESTQITPSTQTGYAFYDLTAYYIDWFKNQQQPEIKRDAMYAFYREHSTDTPLSGYVQSDSVNVVNGEAPRNEIELLAFLTTPATLAIEIDGTTYEQYADAGMTSFKIPLQEGRPVFRILRDNKVIQEMVGKTSINIHDAEDVLDLTYWGMSSLRHAEVQNQQYLSWPRKTNSAGRSSVELANSQSPFPRKSNALPDQLTFIAGQGENGFTYEFLPVSVDSATVISFDINLESRCIGRSTLVAKLTDGDKNSGIEIELCNNDKSSSELQNRTVNGDQAIPNSHMNSDQWYNIRIIVNPANSYTEKYEISVTKEDGTSVGYSNVVAKAKVQEISSLQFELESNARFNVPVKVDNFTVTSANQSL</sequence>
<dbReference type="Pfam" id="PF03659">
    <property type="entry name" value="Glyco_hydro_71"/>
    <property type="match status" value="1"/>
</dbReference>
<feature type="signal peptide" evidence="1">
    <location>
        <begin position="1"/>
        <end position="24"/>
    </location>
</feature>
<dbReference type="RefSeq" id="WP_115592094.1">
    <property type="nucleotide sequence ID" value="NZ_QRHA01000002.1"/>
</dbReference>
<feature type="chain" id="PRO_5017805718" description="Glycosyl hydrolase family 71" evidence="1">
    <location>
        <begin position="25"/>
        <end position="700"/>
    </location>
</feature>
<dbReference type="GO" id="GO:0051118">
    <property type="term" value="F:glucan endo-1,3-alpha-glucosidase activity"/>
    <property type="evidence" value="ECO:0007669"/>
    <property type="project" value="InterPro"/>
</dbReference>
<evidence type="ECO:0008006" key="4">
    <source>
        <dbReference type="Google" id="ProtNLM"/>
    </source>
</evidence>